<evidence type="ECO:0000256" key="11">
    <source>
        <dbReference type="SAM" id="MobiDB-lite"/>
    </source>
</evidence>
<evidence type="ECO:0000256" key="3">
    <source>
        <dbReference type="ARBA" id="ARBA00004322"/>
    </source>
</evidence>
<evidence type="ECO:0000259" key="12">
    <source>
        <dbReference type="Pfam" id="PF03372"/>
    </source>
</evidence>
<dbReference type="AlphaFoldDB" id="A0A8H6IH89"/>
<keyword evidence="6" id="KW-0227">DNA damage</keyword>
<dbReference type="GO" id="GO:0070260">
    <property type="term" value="F:5'-tyrosyl-DNA phosphodiesterase activity"/>
    <property type="evidence" value="ECO:0007669"/>
    <property type="project" value="TreeGrafter"/>
</dbReference>
<evidence type="ECO:0000313" key="13">
    <source>
        <dbReference type="EMBL" id="KAF6764414.1"/>
    </source>
</evidence>
<organism evidence="13 14">
    <name type="scientific">Ephemerocybe angulata</name>
    <dbReference type="NCBI Taxonomy" id="980116"/>
    <lineage>
        <taxon>Eukaryota</taxon>
        <taxon>Fungi</taxon>
        <taxon>Dikarya</taxon>
        <taxon>Basidiomycota</taxon>
        <taxon>Agaricomycotina</taxon>
        <taxon>Agaricomycetes</taxon>
        <taxon>Agaricomycetidae</taxon>
        <taxon>Agaricales</taxon>
        <taxon>Agaricineae</taxon>
        <taxon>Psathyrellaceae</taxon>
        <taxon>Ephemerocybe</taxon>
    </lineage>
</organism>
<dbReference type="SUPFAM" id="SSF56219">
    <property type="entry name" value="DNase I-like"/>
    <property type="match status" value="1"/>
</dbReference>
<evidence type="ECO:0000256" key="6">
    <source>
        <dbReference type="ARBA" id="ARBA00022763"/>
    </source>
</evidence>
<evidence type="ECO:0000256" key="2">
    <source>
        <dbReference type="ARBA" id="ARBA00001946"/>
    </source>
</evidence>
<dbReference type="GO" id="GO:0005737">
    <property type="term" value="C:cytoplasm"/>
    <property type="evidence" value="ECO:0007669"/>
    <property type="project" value="TreeGrafter"/>
</dbReference>
<evidence type="ECO:0000256" key="7">
    <source>
        <dbReference type="ARBA" id="ARBA00022801"/>
    </source>
</evidence>
<evidence type="ECO:0000256" key="10">
    <source>
        <dbReference type="ARBA" id="ARBA00023242"/>
    </source>
</evidence>
<keyword evidence="10" id="KW-0539">Nucleus</keyword>
<dbReference type="PANTHER" id="PTHR15822">
    <property type="entry name" value="TRAF AND TNF RECEPTOR-ASSOCIATED PROTEIN"/>
    <property type="match status" value="1"/>
</dbReference>
<evidence type="ECO:0000256" key="8">
    <source>
        <dbReference type="ARBA" id="ARBA00022842"/>
    </source>
</evidence>
<keyword evidence="5" id="KW-0479">Metal-binding</keyword>
<proteinExistence type="predicted"/>
<sequence>MALNSPRVSRALSAFDHISHRWVAMPMRDPNRAPTNQRPSPSHPVNAPVVGRQSLLDDVSLRRAAGMSLRDPNAPATTQRPSPPHESRPVNVGRQRLSLVTWNINAGGWKHVERAERIVSHILEGPKCPDILLLQEVVSPVREFLLGDARIRSRFLTTDAEDETAFKGVPFATMTLLSNKRFGSSFTEKNDHRDDGRGDSEGGPIKMEIDSVFRMDLPSRYKRDVLCINIHHPAVPDAILRLLNVHMDSLNSQFRRALQMVTMASLLREPRCKGGIIAGDFNANHPDDHTLVDRYRLVDAWTALHGSTTGPEGATWGVGVELPWGRGCKPGRLDKVVMLGLQPNEIEVLKPGYINASTPWSDHCGLHCTFTI</sequence>
<dbReference type="EMBL" id="JACGCI010000004">
    <property type="protein sequence ID" value="KAF6764414.1"/>
    <property type="molecule type" value="Genomic_DNA"/>
</dbReference>
<feature type="region of interest" description="Disordered" evidence="11">
    <location>
        <begin position="66"/>
        <end position="92"/>
    </location>
</feature>
<keyword evidence="13" id="KW-0269">Exonuclease</keyword>
<feature type="domain" description="Endonuclease/exonuclease/phosphatase" evidence="12">
    <location>
        <begin position="100"/>
        <end position="337"/>
    </location>
</feature>
<evidence type="ECO:0000256" key="1">
    <source>
        <dbReference type="ARBA" id="ARBA00001936"/>
    </source>
</evidence>
<dbReference type="InterPro" id="IPR036691">
    <property type="entry name" value="Endo/exonu/phosph_ase_sf"/>
</dbReference>
<dbReference type="GO" id="GO:0003697">
    <property type="term" value="F:single-stranded DNA binding"/>
    <property type="evidence" value="ECO:0007669"/>
    <property type="project" value="TreeGrafter"/>
</dbReference>
<reference evidence="13 14" key="1">
    <citation type="submission" date="2020-07" db="EMBL/GenBank/DDBJ databases">
        <title>Comparative genomics of pyrophilous fungi reveals a link between fire events and developmental genes.</title>
        <authorList>
            <consortium name="DOE Joint Genome Institute"/>
            <person name="Steindorff A.S."/>
            <person name="Carver A."/>
            <person name="Calhoun S."/>
            <person name="Stillman K."/>
            <person name="Liu H."/>
            <person name="Lipzen A."/>
            <person name="Pangilinan J."/>
            <person name="Labutti K."/>
            <person name="Bruns T.D."/>
            <person name="Grigoriev I.V."/>
        </authorList>
    </citation>
    <scope>NUCLEOTIDE SEQUENCE [LARGE SCALE GENOMIC DNA]</scope>
    <source>
        <strain evidence="13 14">CBS 144469</strain>
    </source>
</reference>
<comment type="caution">
    <text evidence="13">The sequence shown here is derived from an EMBL/GenBank/DDBJ whole genome shotgun (WGS) entry which is preliminary data.</text>
</comment>
<feature type="region of interest" description="Disordered" evidence="11">
    <location>
        <begin position="27"/>
        <end position="51"/>
    </location>
</feature>
<keyword evidence="8" id="KW-0460">Magnesium</keyword>
<comment type="subcellular location">
    <subcellularLocation>
        <location evidence="3">Nucleus</location>
        <location evidence="3">PML body</location>
    </subcellularLocation>
</comment>
<keyword evidence="9" id="KW-0234">DNA repair</keyword>
<dbReference type="PANTHER" id="PTHR15822:SF4">
    <property type="entry name" value="TYROSYL-DNA PHOSPHODIESTERASE 2"/>
    <property type="match status" value="1"/>
</dbReference>
<dbReference type="InterPro" id="IPR051547">
    <property type="entry name" value="TDP2-like"/>
</dbReference>
<dbReference type="Pfam" id="PF03372">
    <property type="entry name" value="Exo_endo_phos"/>
    <property type="match status" value="1"/>
</dbReference>
<dbReference type="OrthoDB" id="9975959at2759"/>
<evidence type="ECO:0000313" key="14">
    <source>
        <dbReference type="Proteomes" id="UP000521943"/>
    </source>
</evidence>
<evidence type="ECO:0000256" key="5">
    <source>
        <dbReference type="ARBA" id="ARBA00022723"/>
    </source>
</evidence>
<name>A0A8H6IH89_9AGAR</name>
<keyword evidence="4" id="KW-0540">Nuclease</keyword>
<comment type="cofactor">
    <cofactor evidence="2">
        <name>Mg(2+)</name>
        <dbReference type="ChEBI" id="CHEBI:18420"/>
    </cofactor>
</comment>
<dbReference type="Proteomes" id="UP000521943">
    <property type="component" value="Unassembled WGS sequence"/>
</dbReference>
<accession>A0A8H6IH89</accession>
<protein>
    <submittedName>
        <fullName evidence="13">Endonuclease/exonuclease/phosphatase</fullName>
    </submittedName>
</protein>
<keyword evidence="13" id="KW-0255">Endonuclease</keyword>
<dbReference type="InterPro" id="IPR005135">
    <property type="entry name" value="Endo/exonuclease/phosphatase"/>
</dbReference>
<dbReference type="GO" id="GO:0006302">
    <property type="term" value="P:double-strand break repair"/>
    <property type="evidence" value="ECO:0007669"/>
    <property type="project" value="TreeGrafter"/>
</dbReference>
<evidence type="ECO:0000256" key="9">
    <source>
        <dbReference type="ARBA" id="ARBA00023204"/>
    </source>
</evidence>
<keyword evidence="7" id="KW-0378">Hydrolase</keyword>
<comment type="cofactor">
    <cofactor evidence="1">
        <name>Mn(2+)</name>
        <dbReference type="ChEBI" id="CHEBI:29035"/>
    </cofactor>
</comment>
<dbReference type="GO" id="GO:0004519">
    <property type="term" value="F:endonuclease activity"/>
    <property type="evidence" value="ECO:0007669"/>
    <property type="project" value="UniProtKB-KW"/>
</dbReference>
<dbReference type="GO" id="GO:0046872">
    <property type="term" value="F:metal ion binding"/>
    <property type="evidence" value="ECO:0007669"/>
    <property type="project" value="UniProtKB-KW"/>
</dbReference>
<gene>
    <name evidence="13" type="ORF">DFP72DRAFT_871773</name>
</gene>
<dbReference type="GO" id="GO:0004527">
    <property type="term" value="F:exonuclease activity"/>
    <property type="evidence" value="ECO:0007669"/>
    <property type="project" value="UniProtKB-KW"/>
</dbReference>
<keyword evidence="14" id="KW-1185">Reference proteome</keyword>
<dbReference type="Gene3D" id="3.60.10.10">
    <property type="entry name" value="Endonuclease/exonuclease/phosphatase"/>
    <property type="match status" value="1"/>
</dbReference>
<evidence type="ECO:0000256" key="4">
    <source>
        <dbReference type="ARBA" id="ARBA00022722"/>
    </source>
</evidence>